<evidence type="ECO:0000313" key="1">
    <source>
        <dbReference type="EMBL" id="KKM05779.1"/>
    </source>
</evidence>
<dbReference type="EMBL" id="LAZR01016141">
    <property type="protein sequence ID" value="KKM05779.1"/>
    <property type="molecule type" value="Genomic_DNA"/>
</dbReference>
<organism evidence="1">
    <name type="scientific">marine sediment metagenome</name>
    <dbReference type="NCBI Taxonomy" id="412755"/>
    <lineage>
        <taxon>unclassified sequences</taxon>
        <taxon>metagenomes</taxon>
        <taxon>ecological metagenomes</taxon>
    </lineage>
</organism>
<protein>
    <recommendedName>
        <fullName evidence="2">Polysaccharide pyruvyl transferase domain-containing protein</fullName>
    </recommendedName>
</protein>
<name>A0A0F9H415_9ZZZZ</name>
<comment type="caution">
    <text evidence="1">The sequence shown here is derived from an EMBL/GenBank/DDBJ whole genome shotgun (WGS) entry which is preliminary data.</text>
</comment>
<proteinExistence type="predicted"/>
<gene>
    <name evidence="1" type="ORF">LCGC14_1750610</name>
</gene>
<dbReference type="SUPFAM" id="SSF53756">
    <property type="entry name" value="UDP-Glycosyltransferase/glycogen phosphorylase"/>
    <property type="match status" value="1"/>
</dbReference>
<dbReference type="Gene3D" id="3.40.50.2000">
    <property type="entry name" value="Glycogen Phosphorylase B"/>
    <property type="match status" value="1"/>
</dbReference>
<evidence type="ECO:0008006" key="2">
    <source>
        <dbReference type="Google" id="ProtNLM"/>
    </source>
</evidence>
<reference evidence="1" key="1">
    <citation type="journal article" date="2015" name="Nature">
        <title>Complex archaea that bridge the gap between prokaryotes and eukaryotes.</title>
        <authorList>
            <person name="Spang A."/>
            <person name="Saw J.H."/>
            <person name="Jorgensen S.L."/>
            <person name="Zaremba-Niedzwiedzka K."/>
            <person name="Martijn J."/>
            <person name="Lind A.E."/>
            <person name="van Eijk R."/>
            <person name="Schleper C."/>
            <person name="Guy L."/>
            <person name="Ettema T.J."/>
        </authorList>
    </citation>
    <scope>NUCLEOTIDE SEQUENCE</scope>
</reference>
<sequence length="158" mass="18176">MGYKYPYVPTLVSNWKSNNNKKICYQFDAKSNKGQRFPSEEAKEKILTAIKNEGYEVVKLGKELTLEECIQETSKCEAFLGIDSGMLYLASSVGVPIFYCINNRGQDIWETAHPNKHATVVKDYLELIDTFAKFSKEGLDYYLKNARNIHLFKERLSL</sequence>
<dbReference type="AlphaFoldDB" id="A0A0F9H415"/>
<accession>A0A0F9H415</accession>